<dbReference type="RefSeq" id="WP_161010097.1">
    <property type="nucleotide sequence ID" value="NZ_WWCN01000040.1"/>
</dbReference>
<keyword evidence="2" id="KW-1185">Reference proteome</keyword>
<comment type="caution">
    <text evidence="1">The sequence shown here is derived from an EMBL/GenBank/DDBJ whole genome shotgun (WGS) entry which is preliminary data.</text>
</comment>
<evidence type="ECO:0000313" key="2">
    <source>
        <dbReference type="Proteomes" id="UP000479335"/>
    </source>
</evidence>
<dbReference type="Proteomes" id="UP000479335">
    <property type="component" value="Unassembled WGS sequence"/>
</dbReference>
<evidence type="ECO:0000313" key="1">
    <source>
        <dbReference type="EMBL" id="MYM26669.1"/>
    </source>
</evidence>
<sequence>MMNFPFEPRSTSQLRQGQYWGFELSNGSFACGLILARTTSEGKINRTLFFGGLLNWSGPSLPMPSNLEGVGILQSGFMHIRAIQLNGGQVNGAVDGTWDVAPEVVYTGLTSDGLPIWGYGCSFARRIVRLLAELIII</sequence>
<name>A0A6L8KH15_9BURK</name>
<dbReference type="AlphaFoldDB" id="A0A6L8KH15"/>
<gene>
    <name evidence="1" type="ORF">GTP46_29035</name>
</gene>
<protein>
    <submittedName>
        <fullName evidence="1">Uncharacterized protein</fullName>
    </submittedName>
</protein>
<organism evidence="1 2">
    <name type="scientific">Duganella flavida</name>
    <dbReference type="NCBI Taxonomy" id="2692175"/>
    <lineage>
        <taxon>Bacteria</taxon>
        <taxon>Pseudomonadati</taxon>
        <taxon>Pseudomonadota</taxon>
        <taxon>Betaproteobacteria</taxon>
        <taxon>Burkholderiales</taxon>
        <taxon>Oxalobacteraceae</taxon>
        <taxon>Telluria group</taxon>
        <taxon>Duganella</taxon>
    </lineage>
</organism>
<reference evidence="1 2" key="1">
    <citation type="submission" date="2019-12" db="EMBL/GenBank/DDBJ databases">
        <title>Novel species isolated from a subtropical stream in China.</title>
        <authorList>
            <person name="Lu H."/>
        </authorList>
    </citation>
    <scope>NUCLEOTIDE SEQUENCE [LARGE SCALE GENOMIC DNA]</scope>
    <source>
        <strain evidence="1 2">FT135W</strain>
    </source>
</reference>
<proteinExistence type="predicted"/>
<dbReference type="EMBL" id="WWCN01000040">
    <property type="protein sequence ID" value="MYM26669.1"/>
    <property type="molecule type" value="Genomic_DNA"/>
</dbReference>
<accession>A0A6L8KH15</accession>